<evidence type="ECO:0008006" key="3">
    <source>
        <dbReference type="Google" id="ProtNLM"/>
    </source>
</evidence>
<dbReference type="Gene3D" id="1.25.40.10">
    <property type="entry name" value="Tetratricopeptide repeat domain"/>
    <property type="match status" value="1"/>
</dbReference>
<accession>A0ABT2EAA4</accession>
<gene>
    <name evidence="1" type="ORF">LLY24_04080</name>
</gene>
<protein>
    <recommendedName>
        <fullName evidence="3">Tetratricopeptide repeat protein</fullName>
    </recommendedName>
</protein>
<evidence type="ECO:0000313" key="1">
    <source>
        <dbReference type="EMBL" id="MCS2608496.1"/>
    </source>
</evidence>
<dbReference type="EMBL" id="JAJISC010000002">
    <property type="protein sequence ID" value="MCS2608496.1"/>
    <property type="molecule type" value="Genomic_DNA"/>
</dbReference>
<dbReference type="SUPFAM" id="SSF48452">
    <property type="entry name" value="TPR-like"/>
    <property type="match status" value="1"/>
</dbReference>
<dbReference type="InterPro" id="IPR011990">
    <property type="entry name" value="TPR-like_helical_dom_sf"/>
</dbReference>
<evidence type="ECO:0000313" key="2">
    <source>
        <dbReference type="Proteomes" id="UP001165542"/>
    </source>
</evidence>
<organism evidence="1 2">
    <name type="scientific">Halomonas dongshanensis</name>
    <dbReference type="NCBI Taxonomy" id="2890835"/>
    <lineage>
        <taxon>Bacteria</taxon>
        <taxon>Pseudomonadati</taxon>
        <taxon>Pseudomonadota</taxon>
        <taxon>Gammaproteobacteria</taxon>
        <taxon>Oceanospirillales</taxon>
        <taxon>Halomonadaceae</taxon>
        <taxon>Halomonas</taxon>
    </lineage>
</organism>
<reference evidence="1" key="1">
    <citation type="submission" date="2021-11" db="EMBL/GenBank/DDBJ databases">
        <title>Halomonas sp., isolated from a coastal aquaculture zone in Dongshan Bay.</title>
        <authorList>
            <person name="Lin W."/>
        </authorList>
    </citation>
    <scope>NUCLEOTIDE SEQUENCE</scope>
    <source>
        <strain evidence="1">Yzlin-01</strain>
    </source>
</reference>
<name>A0ABT2EAA4_9GAMM</name>
<dbReference type="Proteomes" id="UP001165542">
    <property type="component" value="Unassembled WGS sequence"/>
</dbReference>
<dbReference type="RefSeq" id="WP_259035007.1">
    <property type="nucleotide sequence ID" value="NZ_JAJISC010000002.1"/>
</dbReference>
<proteinExistence type="predicted"/>
<sequence>MSQTMHVMPVEESIDSQWARFTQAGNEAFERGDMREAQHYYEKAMAEANDMFDKAHTDPAACQYAPMTYTIAAFNLAGLFSDIGDRQMMHRYARAGLERLVELADERSVPHALRVQCVRHLGRAVITLEEIYPAARTHPDYRVLVANADLLQRQFDTQAGLYSVPSASARVAMVH</sequence>
<keyword evidence="2" id="KW-1185">Reference proteome</keyword>
<comment type="caution">
    <text evidence="1">The sequence shown here is derived from an EMBL/GenBank/DDBJ whole genome shotgun (WGS) entry which is preliminary data.</text>
</comment>